<dbReference type="EMBL" id="JBBGZA010000001">
    <property type="protein sequence ID" value="MEJ5093769.1"/>
    <property type="molecule type" value="Genomic_DNA"/>
</dbReference>
<keyword evidence="1" id="KW-0472">Membrane</keyword>
<evidence type="ECO:0000313" key="2">
    <source>
        <dbReference type="EMBL" id="MEJ5093769.1"/>
    </source>
</evidence>
<evidence type="ECO:0000313" key="3">
    <source>
        <dbReference type="Proteomes" id="UP001380365"/>
    </source>
</evidence>
<feature type="transmembrane region" description="Helical" evidence="1">
    <location>
        <begin position="28"/>
        <end position="47"/>
    </location>
</feature>
<name>A0ABU8Q208_9SPHN</name>
<keyword evidence="1" id="KW-0812">Transmembrane</keyword>
<comment type="caution">
    <text evidence="2">The sequence shown here is derived from an EMBL/GenBank/DDBJ whole genome shotgun (WGS) entry which is preliminary data.</text>
</comment>
<dbReference type="Proteomes" id="UP001380365">
    <property type="component" value="Unassembled WGS sequence"/>
</dbReference>
<evidence type="ECO:0000256" key="1">
    <source>
        <dbReference type="SAM" id="Phobius"/>
    </source>
</evidence>
<accession>A0ABU8Q208</accession>
<feature type="transmembrane region" description="Helical" evidence="1">
    <location>
        <begin position="75"/>
        <end position="95"/>
    </location>
</feature>
<organism evidence="2 3">
    <name type="scientific">Sphingomonas molluscorum</name>
    <dbReference type="NCBI Taxonomy" id="418184"/>
    <lineage>
        <taxon>Bacteria</taxon>
        <taxon>Pseudomonadati</taxon>
        <taxon>Pseudomonadota</taxon>
        <taxon>Alphaproteobacteria</taxon>
        <taxon>Sphingomonadales</taxon>
        <taxon>Sphingomonadaceae</taxon>
        <taxon>Sphingomonas</taxon>
    </lineage>
</organism>
<keyword evidence="3" id="KW-1185">Reference proteome</keyword>
<proteinExistence type="predicted"/>
<keyword evidence="1" id="KW-1133">Transmembrane helix</keyword>
<gene>
    <name evidence="2" type="ORF">WH159_04380</name>
</gene>
<protein>
    <submittedName>
        <fullName evidence="2">Uncharacterized protein</fullName>
    </submittedName>
</protein>
<dbReference type="RefSeq" id="WP_132882339.1">
    <property type="nucleotide sequence ID" value="NZ_JBBGZA010000001.1"/>
</dbReference>
<reference evidence="2 3" key="1">
    <citation type="submission" date="2023-12" db="EMBL/GenBank/DDBJ databases">
        <title>Gut-associated functions are favored during microbiome assembly across C. elegans life.</title>
        <authorList>
            <person name="Zimmermann J."/>
        </authorList>
    </citation>
    <scope>NUCLEOTIDE SEQUENCE [LARGE SCALE GENOMIC DNA]</scope>
    <source>
        <strain evidence="2 3">JUb134</strain>
    </source>
</reference>
<sequence length="100" mass="10526">MPAARDGAAADHAAADGGLIAVRALSNLLFVLAAGIAALAFLVSSFARSMACGYAPNSTGCRAAWPWEMNGDDRWWLFELPLLLVLGLVAGAVLLRRKSR</sequence>